<feature type="compositionally biased region" description="Basic and acidic residues" evidence="7">
    <location>
        <begin position="1035"/>
        <end position="1057"/>
    </location>
</feature>
<feature type="transmembrane region" description="Helical" evidence="8">
    <location>
        <begin position="73"/>
        <end position="94"/>
    </location>
</feature>
<feature type="region of interest" description="Disordered" evidence="7">
    <location>
        <begin position="526"/>
        <end position="567"/>
    </location>
</feature>
<dbReference type="PANTHER" id="PTHR31585">
    <property type="entry name" value="FOLATE-BIOPTERIN TRANSPORTER 1, CHLOROPLASTIC"/>
    <property type="match status" value="1"/>
</dbReference>
<evidence type="ECO:0000256" key="4">
    <source>
        <dbReference type="ARBA" id="ARBA00022692"/>
    </source>
</evidence>
<evidence type="ECO:0000256" key="2">
    <source>
        <dbReference type="ARBA" id="ARBA00007015"/>
    </source>
</evidence>
<feature type="transmembrane region" description="Helical" evidence="8">
    <location>
        <begin position="246"/>
        <end position="268"/>
    </location>
</feature>
<evidence type="ECO:0000256" key="1">
    <source>
        <dbReference type="ARBA" id="ARBA00004141"/>
    </source>
</evidence>
<feature type="compositionally biased region" description="Low complexity" evidence="7">
    <location>
        <begin position="927"/>
        <end position="949"/>
    </location>
</feature>
<proteinExistence type="inferred from homology"/>
<name>F0VGP6_NEOCL</name>
<feature type="transmembrane region" description="Helical" evidence="8">
    <location>
        <begin position="173"/>
        <end position="192"/>
    </location>
</feature>
<reference evidence="9" key="1">
    <citation type="submission" date="2011-02" db="EMBL/GenBank/DDBJ databases">
        <authorList>
            <person name="Aslett M."/>
        </authorList>
    </citation>
    <scope>NUCLEOTIDE SEQUENCE</scope>
    <source>
        <strain evidence="9">Liverpool</strain>
    </source>
</reference>
<evidence type="ECO:0000313" key="10">
    <source>
        <dbReference type="EMBL" id="CEL66872.1"/>
    </source>
</evidence>
<dbReference type="Proteomes" id="UP000007494">
    <property type="component" value="Chromosome VIIb"/>
</dbReference>
<dbReference type="InterPro" id="IPR004324">
    <property type="entry name" value="FBT"/>
</dbReference>
<comment type="subcellular location">
    <subcellularLocation>
        <location evidence="1">Membrane</location>
        <topology evidence="1">Multi-pass membrane protein</topology>
    </subcellularLocation>
</comment>
<evidence type="ECO:0000256" key="7">
    <source>
        <dbReference type="SAM" id="MobiDB-lite"/>
    </source>
</evidence>
<evidence type="ECO:0000256" key="8">
    <source>
        <dbReference type="SAM" id="Phobius"/>
    </source>
</evidence>
<dbReference type="OrthoDB" id="754047at2759"/>
<comment type="similarity">
    <text evidence="2">Belongs to the major facilitator superfamily. Folate-biopterin transporter (TC 2.A.71) family.</text>
</comment>
<dbReference type="GeneID" id="13442841"/>
<feature type="compositionally biased region" description="Acidic residues" evidence="7">
    <location>
        <begin position="532"/>
        <end position="544"/>
    </location>
</feature>
<evidence type="ECO:0000256" key="3">
    <source>
        <dbReference type="ARBA" id="ARBA00022448"/>
    </source>
</evidence>
<dbReference type="NCBIfam" id="TIGR00788">
    <property type="entry name" value="fbt"/>
    <property type="match status" value="1"/>
</dbReference>
<dbReference type="InParanoid" id="F0VGP6"/>
<feature type="transmembrane region" description="Helical" evidence="8">
    <location>
        <begin position="133"/>
        <end position="153"/>
    </location>
</feature>
<feature type="compositionally biased region" description="Basic and acidic residues" evidence="7">
    <location>
        <begin position="741"/>
        <end position="766"/>
    </location>
</feature>
<keyword evidence="4 8" id="KW-0812">Transmembrane</keyword>
<dbReference type="VEuPathDB" id="ToxoDB:NCLIV_026780"/>
<feature type="region of interest" description="Disordered" evidence="7">
    <location>
        <begin position="723"/>
        <end position="840"/>
    </location>
</feature>
<dbReference type="AlphaFoldDB" id="F0VGP6"/>
<evidence type="ECO:0000256" key="6">
    <source>
        <dbReference type="ARBA" id="ARBA00023136"/>
    </source>
</evidence>
<feature type="transmembrane region" description="Helical" evidence="8">
    <location>
        <begin position="483"/>
        <end position="506"/>
    </location>
</feature>
<organism evidence="9 11">
    <name type="scientific">Neospora caninum (strain Liverpool)</name>
    <dbReference type="NCBI Taxonomy" id="572307"/>
    <lineage>
        <taxon>Eukaryota</taxon>
        <taxon>Sar</taxon>
        <taxon>Alveolata</taxon>
        <taxon>Apicomplexa</taxon>
        <taxon>Conoidasida</taxon>
        <taxon>Coccidia</taxon>
        <taxon>Eucoccidiorida</taxon>
        <taxon>Eimeriorina</taxon>
        <taxon>Sarcocystidae</taxon>
        <taxon>Neospora</taxon>
    </lineage>
</organism>
<feature type="transmembrane region" description="Helical" evidence="8">
    <location>
        <begin position="440"/>
        <end position="463"/>
    </location>
</feature>
<dbReference type="eggNOG" id="ENOG502QRK9">
    <property type="taxonomic scope" value="Eukaryota"/>
</dbReference>
<keyword evidence="6 8" id="KW-0472">Membrane</keyword>
<evidence type="ECO:0000313" key="9">
    <source>
        <dbReference type="EMBL" id="CBZ52890.1"/>
    </source>
</evidence>
<feature type="transmembrane region" description="Helical" evidence="8">
    <location>
        <begin position="204"/>
        <end position="225"/>
    </location>
</feature>
<reference evidence="11" key="3">
    <citation type="journal article" date="2012" name="PLoS Pathog.">
        <title>Comparative genomics of the apicomplexan parasites Toxoplasma gondii and Neospora caninum: Coccidia differing in host range and transmission strategy.</title>
        <authorList>
            <person name="Reid A.J."/>
            <person name="Vermont S.J."/>
            <person name="Cotton J.A."/>
            <person name="Harris D."/>
            <person name="Hill-Cawthorne G.A."/>
            <person name="Konen-Waisman S."/>
            <person name="Latham S.M."/>
            <person name="Mourier T."/>
            <person name="Norton R."/>
            <person name="Quail M.A."/>
            <person name="Sanders M."/>
            <person name="Shanmugam D."/>
            <person name="Sohal A."/>
            <person name="Wasmuth J.D."/>
            <person name="Brunk B."/>
            <person name="Grigg M.E."/>
            <person name="Howard J.C."/>
            <person name="Parkinson J."/>
            <person name="Roos D.S."/>
            <person name="Trees A.J."/>
            <person name="Berriman M."/>
            <person name="Pain A."/>
            <person name="Wastling J.M."/>
        </authorList>
    </citation>
    <scope>NUCLEOTIDE SEQUENCE [LARGE SCALE GENOMIC DNA]</scope>
    <source>
        <strain evidence="11">Liverpool</strain>
    </source>
</reference>
<dbReference type="GO" id="GO:0016020">
    <property type="term" value="C:membrane"/>
    <property type="evidence" value="ECO:0007669"/>
    <property type="project" value="UniProtKB-SubCell"/>
</dbReference>
<reference evidence="9" key="2">
    <citation type="submission" date="2011-03" db="EMBL/GenBank/DDBJ databases">
        <title>Comparative genomics and transcriptomics of Neospora caninum and Toxoplasma gondii.</title>
        <authorList>
            <person name="Reid A.J."/>
            <person name="Sohal A."/>
            <person name="Harris D."/>
            <person name="Quail M."/>
            <person name="Sanders M."/>
            <person name="Berriman M."/>
            <person name="Wastling J.M."/>
            <person name="Pain A."/>
        </authorList>
    </citation>
    <scope>NUCLEOTIDE SEQUENCE</scope>
    <source>
        <strain evidence="9">Liverpool</strain>
    </source>
</reference>
<dbReference type="EMBL" id="FR823389">
    <property type="protein sequence ID" value="CBZ52890.1"/>
    <property type="molecule type" value="Genomic_DNA"/>
</dbReference>
<protein>
    <submittedName>
        <fullName evidence="10">Folate/methotrexate transporter, putative</fullName>
    </submittedName>
    <submittedName>
        <fullName evidence="9">Putative folate/methotrexate transporter</fullName>
    </submittedName>
</protein>
<feature type="transmembrane region" description="Helical" evidence="8">
    <location>
        <begin position="106"/>
        <end position="127"/>
    </location>
</feature>
<feature type="transmembrane region" description="Helical" evidence="8">
    <location>
        <begin position="337"/>
        <end position="359"/>
    </location>
</feature>
<dbReference type="InterPro" id="IPR036259">
    <property type="entry name" value="MFS_trans_sf"/>
</dbReference>
<feature type="compositionally biased region" description="Basic and acidic residues" evidence="7">
    <location>
        <begin position="694"/>
        <end position="705"/>
    </location>
</feature>
<feature type="region of interest" description="Disordered" evidence="7">
    <location>
        <begin position="863"/>
        <end position="984"/>
    </location>
</feature>
<feature type="transmembrane region" description="Helical" evidence="8">
    <location>
        <begin position="274"/>
        <end position="293"/>
    </location>
</feature>
<feature type="transmembrane region" description="Helical" evidence="8">
    <location>
        <begin position="410"/>
        <end position="428"/>
    </location>
</feature>
<dbReference type="InterPro" id="IPR039309">
    <property type="entry name" value="BT1"/>
</dbReference>
<keyword evidence="11" id="KW-1185">Reference proteome</keyword>
<evidence type="ECO:0000256" key="5">
    <source>
        <dbReference type="ARBA" id="ARBA00022989"/>
    </source>
</evidence>
<keyword evidence="3" id="KW-0813">Transport</keyword>
<dbReference type="OMA" id="DLMCEGM"/>
<feature type="compositionally biased region" description="Polar residues" evidence="7">
    <location>
        <begin position="785"/>
        <end position="795"/>
    </location>
</feature>
<feature type="compositionally biased region" description="Basic and acidic residues" evidence="7">
    <location>
        <begin position="669"/>
        <end position="687"/>
    </location>
</feature>
<dbReference type="Gene3D" id="1.20.1250.20">
    <property type="entry name" value="MFS general substrate transporter like domains"/>
    <property type="match status" value="1"/>
</dbReference>
<dbReference type="EMBL" id="LN714482">
    <property type="protein sequence ID" value="CEL66872.1"/>
    <property type="molecule type" value="Genomic_DNA"/>
</dbReference>
<evidence type="ECO:0000313" key="11">
    <source>
        <dbReference type="Proteomes" id="UP000007494"/>
    </source>
</evidence>
<keyword evidence="5 8" id="KW-1133">Transmembrane helix</keyword>
<dbReference type="PANTHER" id="PTHR31585:SF51">
    <property type="entry name" value="TRANSPORTER, PUTATIVE-RELATED"/>
    <property type="match status" value="1"/>
</dbReference>
<feature type="region of interest" description="Disordered" evidence="7">
    <location>
        <begin position="646"/>
        <end position="705"/>
    </location>
</feature>
<sequence length="1069" mass="115655">MAHTKRTCAVRWCRRVSPVRLWDFVKAVRRDVGFEFTVMMLSTYVGLKGFLYILTTDSLLPYMKDLGYDGLVYQRTITLAYVPWGMKGLVGLLSDALPVGGYHKRFYMLFTSLSGVASLICLLFLSSETARNAAWVIGVLFFCVQFQIATVDLMCEGMYSQVMSQKPHVGANLVTFVNGCTTVGAFVGRLVVGPVSDRFGARPLFILALPIALQSLLPISLNYLMEERVSPGCGVLTEKVRDQKNVFFMAFAVAVGASGVAALTLIGGSGMTYILPYCGVVSVLLIALCALCLPVQLAKCNVFFFLDKIVHISISGALDFFYTAAPACVPNGPHFDYTYYSTYTAVAGTLATWLGLVLFQVALSSWTYRSIFWLTSAVRILASLFDYVMTTRLNVRIGIPDKLMYLLGDAIILSLVGTLSHMPGVILTSRLCPPRLESTVYAILAGISNFGHSVSTLLGIRAIKAANITTTATEGQACNFENLPALILVAHCVLPMVSIPMALYLLPGTPMDEPLEGEAADCMRRRDKEGEADGDDADTSDEETFAGKGERRTRRRKMERPGGRAPKFEAELVRMQPDAKAQKTTLAGCVHHAVPTEDEAFDAEYGELDVDRSERTFAPHRELVDEVEMAEASTLRMFPVLGEDREGSDLPQTMGVPVFFTFTPRGSGRRREADDDRRQGPARTVERRVRKPHERGSTRVRRGDKGQRAGICYSLCSSDQVSLSESREFSSGSSPEASEGETERERTDGEPEERGGPPSEKRRDVASEGILGHHSVAVAHGRAPPSSQYLSSSFCEEQRQTKSGRRKRSDDGDQPSSSSSAGDDGGEIAFVSDSDSRGSEAVVSGEVLRVAMEDAETTATLAVDAAEVRHGRRKAGRGNLASDSQVPVAPATLVSPPSSGWMFSRERDSPGPFSFAQPANPPPPLSTLPTLLLPFPSSLASEPSSPAAAGLRGSGSGQPEDEDLSGLVGSPRRPSPGPASWRLPASSVVPASLAGSGPAHSVFGEGRATVSVELPQGPGRGTFVEETCPQMDSFSDLREERRRESLEERAAPSREESGLYPSARGREDS</sequence>
<reference evidence="10" key="4">
    <citation type="journal article" date="2015" name="PLoS ONE">
        <title>Comprehensive Evaluation of Toxoplasma gondii VEG and Neospora caninum LIV Genomes with Tachyzoite Stage Transcriptome and Proteome Defines Novel Transcript Features.</title>
        <authorList>
            <person name="Ramaprasad A."/>
            <person name="Mourier T."/>
            <person name="Naeem R."/>
            <person name="Malas T.B."/>
            <person name="Moussa E."/>
            <person name="Panigrahi A."/>
            <person name="Vermont S.J."/>
            <person name="Otto T.D."/>
            <person name="Wastling J."/>
            <person name="Pain A."/>
        </authorList>
    </citation>
    <scope>NUCLEOTIDE SEQUENCE</scope>
    <source>
        <strain evidence="10">Liverpool</strain>
    </source>
</reference>
<dbReference type="RefSeq" id="XP_003882922.1">
    <property type="nucleotide sequence ID" value="XM_003882873.1"/>
</dbReference>
<dbReference type="Pfam" id="PF03092">
    <property type="entry name" value="BT1"/>
    <property type="match status" value="1"/>
</dbReference>
<accession>F0VGP6</accession>
<dbReference type="SUPFAM" id="SSF103473">
    <property type="entry name" value="MFS general substrate transporter"/>
    <property type="match status" value="1"/>
</dbReference>
<feature type="region of interest" description="Disordered" evidence="7">
    <location>
        <begin position="1010"/>
        <end position="1069"/>
    </location>
</feature>
<feature type="transmembrane region" description="Helical" evidence="8">
    <location>
        <begin position="32"/>
        <end position="53"/>
    </location>
</feature>
<gene>
    <name evidence="10" type="ORF">BN1204_026780</name>
    <name evidence="9" type="ORF">NCLIV_026780</name>
</gene>
<feature type="transmembrane region" description="Helical" evidence="8">
    <location>
        <begin position="305"/>
        <end position="325"/>
    </location>
</feature>